<proteinExistence type="predicted"/>
<accession>A0AAV7XTG3</accession>
<keyword evidence="3 9" id="KW-0812">Transmembrane</keyword>
<dbReference type="SUPFAM" id="SSF53850">
    <property type="entry name" value="Periplasmic binding protein-like II"/>
    <property type="match status" value="1"/>
</dbReference>
<dbReference type="GO" id="GO:0005886">
    <property type="term" value="C:plasma membrane"/>
    <property type="evidence" value="ECO:0007669"/>
    <property type="project" value="UniProtKB-SubCell"/>
</dbReference>
<dbReference type="AlphaFoldDB" id="A0AAV7XTG3"/>
<comment type="caution">
    <text evidence="10">The sequence shown here is derived from an EMBL/GenBank/DDBJ whole genome shotgun (WGS) entry which is preliminary data.</text>
</comment>
<protein>
    <submittedName>
        <fullName evidence="10">Uncharacterized protein</fullName>
    </submittedName>
</protein>
<evidence type="ECO:0000256" key="5">
    <source>
        <dbReference type="ARBA" id="ARBA00023136"/>
    </source>
</evidence>
<name>A0AAV7XTG3_9NEOP</name>
<evidence type="ECO:0000256" key="3">
    <source>
        <dbReference type="ARBA" id="ARBA00022692"/>
    </source>
</evidence>
<feature type="region of interest" description="Disordered" evidence="8">
    <location>
        <begin position="364"/>
        <end position="383"/>
    </location>
</feature>
<evidence type="ECO:0000256" key="9">
    <source>
        <dbReference type="SAM" id="Phobius"/>
    </source>
</evidence>
<reference evidence="10" key="1">
    <citation type="submission" date="2022-12" db="EMBL/GenBank/DDBJ databases">
        <title>Chromosome-level genome assembly of the bean flower thrips Megalurothrips usitatus.</title>
        <authorList>
            <person name="Ma L."/>
            <person name="Liu Q."/>
            <person name="Li H."/>
            <person name="Cai W."/>
        </authorList>
    </citation>
    <scope>NUCLEOTIDE SEQUENCE</scope>
    <source>
        <strain evidence="10">Cailab_2022a</strain>
    </source>
</reference>
<keyword evidence="4 9" id="KW-1133">Transmembrane helix</keyword>
<keyword evidence="6" id="KW-0675">Receptor</keyword>
<evidence type="ECO:0000256" key="2">
    <source>
        <dbReference type="ARBA" id="ARBA00022475"/>
    </source>
</evidence>
<feature type="transmembrane region" description="Helical" evidence="9">
    <location>
        <begin position="78"/>
        <end position="100"/>
    </location>
</feature>
<evidence type="ECO:0000256" key="4">
    <source>
        <dbReference type="ARBA" id="ARBA00022989"/>
    </source>
</evidence>
<keyword evidence="11" id="KW-1185">Reference proteome</keyword>
<organism evidence="10 11">
    <name type="scientific">Megalurothrips usitatus</name>
    <name type="common">bean blossom thrips</name>
    <dbReference type="NCBI Taxonomy" id="439358"/>
    <lineage>
        <taxon>Eukaryota</taxon>
        <taxon>Metazoa</taxon>
        <taxon>Ecdysozoa</taxon>
        <taxon>Arthropoda</taxon>
        <taxon>Hexapoda</taxon>
        <taxon>Insecta</taxon>
        <taxon>Pterygota</taxon>
        <taxon>Neoptera</taxon>
        <taxon>Paraneoptera</taxon>
        <taxon>Thysanoptera</taxon>
        <taxon>Terebrantia</taxon>
        <taxon>Thripoidea</taxon>
        <taxon>Thripidae</taxon>
        <taxon>Megalurothrips</taxon>
    </lineage>
</organism>
<keyword evidence="2" id="KW-1003">Cell membrane</keyword>
<dbReference type="PANTHER" id="PTHR42643">
    <property type="entry name" value="IONOTROPIC RECEPTOR 20A-RELATED"/>
    <property type="match status" value="1"/>
</dbReference>
<feature type="transmembrane region" description="Helical" evidence="9">
    <location>
        <begin position="130"/>
        <end position="150"/>
    </location>
</feature>
<keyword evidence="7" id="KW-0325">Glycoprotein</keyword>
<evidence type="ECO:0000313" key="11">
    <source>
        <dbReference type="Proteomes" id="UP001075354"/>
    </source>
</evidence>
<gene>
    <name evidence="10" type="ORF">ONE63_006468</name>
</gene>
<comment type="subcellular location">
    <subcellularLocation>
        <location evidence="1">Cell membrane</location>
        <topology evidence="1">Multi-pass membrane protein</topology>
    </subcellularLocation>
</comment>
<evidence type="ECO:0000256" key="6">
    <source>
        <dbReference type="ARBA" id="ARBA00023170"/>
    </source>
</evidence>
<dbReference type="PANTHER" id="PTHR42643:SF38">
    <property type="entry name" value="IONOTROPIC RECEPTOR 100A"/>
    <property type="match status" value="1"/>
</dbReference>
<evidence type="ECO:0000256" key="8">
    <source>
        <dbReference type="SAM" id="MobiDB-lite"/>
    </source>
</evidence>
<dbReference type="InterPro" id="IPR052192">
    <property type="entry name" value="Insect_Ionotropic_Sensory_Rcpt"/>
</dbReference>
<evidence type="ECO:0000313" key="10">
    <source>
        <dbReference type="EMBL" id="KAJ1529714.1"/>
    </source>
</evidence>
<keyword evidence="5 9" id="KW-0472">Membrane</keyword>
<feature type="transmembrane region" description="Helical" evidence="9">
    <location>
        <begin position="331"/>
        <end position="348"/>
    </location>
</feature>
<evidence type="ECO:0000256" key="1">
    <source>
        <dbReference type="ARBA" id="ARBA00004651"/>
    </source>
</evidence>
<dbReference type="EMBL" id="JAPTSV010000003">
    <property type="protein sequence ID" value="KAJ1529714.1"/>
    <property type="molecule type" value="Genomic_DNA"/>
</dbReference>
<sequence>MQFDTTPGAPDWSWYDGLAALDSGIADVLVGQYMYMDYRYDKYASLGPHGVSYYRWYMPRPAPSFLPILPHIMLPVEVVVFVFVVLAGLCFVAALSAVLLDTSVWSGVLSVWSLSMDQPVAMSSVHAMSLPARVVLLTTLVGFLNVNVVVKSVIVSSMSRPQIVEALTCPADLLELDSVAVGTESPIINHIMGLSDDPAVRRLLNQTRECYLNFTECTEYLQSSANADEFFCMVASEEMISFASPIASKFTLYTFDMPLQRNIYGWYARKMFPLKDRANLLFLLLQQSGLQANWARTLSVNMSAVVSWLGAPHPCLDGNACPINFERARNLFVLLGLGLLASSLVFVLERAARRLPVRHGLSRPPKRRIRRRAARPRKSTAWR</sequence>
<evidence type="ECO:0000256" key="7">
    <source>
        <dbReference type="ARBA" id="ARBA00023180"/>
    </source>
</evidence>
<dbReference type="Proteomes" id="UP001075354">
    <property type="component" value="Chromosome 3"/>
</dbReference>